<dbReference type="PANTHER" id="PTHR44196:SF1">
    <property type="entry name" value="DEHYDROGENASE_REDUCTASE SDR FAMILY MEMBER 7B"/>
    <property type="match status" value="1"/>
</dbReference>
<dbReference type="EMBL" id="PQGG01000040">
    <property type="protein sequence ID" value="POP51371.1"/>
    <property type="molecule type" value="Genomic_DNA"/>
</dbReference>
<reference evidence="5" key="1">
    <citation type="submission" date="2018-01" db="EMBL/GenBank/DDBJ databases">
        <authorList>
            <person name="Yu X.-D."/>
        </authorList>
    </citation>
    <scope>NUCLEOTIDE SEQUENCE</scope>
    <source>
        <strain evidence="5">ZX-21</strain>
    </source>
</reference>
<dbReference type="Proteomes" id="UP000237222">
    <property type="component" value="Unassembled WGS sequence"/>
</dbReference>
<comment type="caution">
    <text evidence="5">The sequence shown here is derived from an EMBL/GenBank/DDBJ whole genome shotgun (WGS) entry which is preliminary data.</text>
</comment>
<dbReference type="SMART" id="SM00822">
    <property type="entry name" value="PKS_KR"/>
    <property type="match status" value="1"/>
</dbReference>
<evidence type="ECO:0000256" key="3">
    <source>
        <dbReference type="RuleBase" id="RU000363"/>
    </source>
</evidence>
<dbReference type="PANTHER" id="PTHR44196">
    <property type="entry name" value="DEHYDROGENASE/REDUCTASE SDR FAMILY MEMBER 7B"/>
    <property type="match status" value="1"/>
</dbReference>
<feature type="domain" description="Ketoreductase" evidence="4">
    <location>
        <begin position="7"/>
        <end position="188"/>
    </location>
</feature>
<dbReference type="OrthoDB" id="7301144at2"/>
<protein>
    <submittedName>
        <fullName evidence="5">Acetoin dehydrogenase</fullName>
    </submittedName>
</protein>
<name>A0A2S4HCF6_9GAMM</name>
<dbReference type="GO" id="GO:0016491">
    <property type="term" value="F:oxidoreductase activity"/>
    <property type="evidence" value="ECO:0007669"/>
    <property type="project" value="UniProtKB-KW"/>
</dbReference>
<dbReference type="Pfam" id="PF00106">
    <property type="entry name" value="adh_short"/>
    <property type="match status" value="1"/>
</dbReference>
<dbReference type="AlphaFoldDB" id="A0A2S4HCF6"/>
<organism evidence="5 6">
    <name type="scientific">Zhongshania marina</name>
    <dbReference type="NCBI Taxonomy" id="2304603"/>
    <lineage>
        <taxon>Bacteria</taxon>
        <taxon>Pseudomonadati</taxon>
        <taxon>Pseudomonadota</taxon>
        <taxon>Gammaproteobacteria</taxon>
        <taxon>Cellvibrionales</taxon>
        <taxon>Spongiibacteraceae</taxon>
        <taxon>Zhongshania</taxon>
    </lineage>
</organism>
<dbReference type="RefSeq" id="WP_103685706.1">
    <property type="nucleotide sequence ID" value="NZ_PQGG01000040.1"/>
</dbReference>
<dbReference type="PROSITE" id="PS00061">
    <property type="entry name" value="ADH_SHORT"/>
    <property type="match status" value="1"/>
</dbReference>
<comment type="similarity">
    <text evidence="1 3">Belongs to the short-chain dehydrogenases/reductases (SDR) family.</text>
</comment>
<dbReference type="InterPro" id="IPR002347">
    <property type="entry name" value="SDR_fam"/>
</dbReference>
<evidence type="ECO:0000313" key="6">
    <source>
        <dbReference type="Proteomes" id="UP000237222"/>
    </source>
</evidence>
<dbReference type="PRINTS" id="PR00081">
    <property type="entry name" value="GDHRDH"/>
</dbReference>
<sequence length="288" mass="30970">MKNFKTKVVVVTGAASGIGRALALQLDREDAVLALVDKDASALAALNDATGHRHLVQELDVADRKAVYQFAARVSTELGGADVVINNAGVAVSQTIAELDYDDFEWLFNINFWGMVYGTKAFLPQLLTKPEAAIVNVSSLFGLLSIPTQGAYNASKFAIRGFTEALQAELKGTNITAHSIHPGGIRTNIARNARLYQAPGGVSDAAAGVDLFSRISFTDADKAASILLKGIQNKRARILIGPDAVALDIVQRLFPKQYTNAFNFFEQLLNRLTPLNKAKAPLTEITKA</sequence>
<keyword evidence="2" id="KW-0560">Oxidoreductase</keyword>
<evidence type="ECO:0000256" key="1">
    <source>
        <dbReference type="ARBA" id="ARBA00006484"/>
    </source>
</evidence>
<accession>A0A2S4HCF6</accession>
<evidence type="ECO:0000256" key="2">
    <source>
        <dbReference type="ARBA" id="ARBA00023002"/>
    </source>
</evidence>
<evidence type="ECO:0000259" key="4">
    <source>
        <dbReference type="SMART" id="SM00822"/>
    </source>
</evidence>
<dbReference type="Gene3D" id="3.40.50.720">
    <property type="entry name" value="NAD(P)-binding Rossmann-like Domain"/>
    <property type="match status" value="1"/>
</dbReference>
<dbReference type="InterPro" id="IPR057326">
    <property type="entry name" value="KR_dom"/>
</dbReference>
<dbReference type="SUPFAM" id="SSF51735">
    <property type="entry name" value="NAD(P)-binding Rossmann-fold domains"/>
    <property type="match status" value="1"/>
</dbReference>
<dbReference type="GO" id="GO:0016020">
    <property type="term" value="C:membrane"/>
    <property type="evidence" value="ECO:0007669"/>
    <property type="project" value="TreeGrafter"/>
</dbReference>
<dbReference type="InterPro" id="IPR020904">
    <property type="entry name" value="Sc_DH/Rdtase_CS"/>
</dbReference>
<evidence type="ECO:0000313" key="5">
    <source>
        <dbReference type="EMBL" id="POP51371.1"/>
    </source>
</evidence>
<proteinExistence type="inferred from homology"/>
<dbReference type="PRINTS" id="PR00080">
    <property type="entry name" value="SDRFAMILY"/>
</dbReference>
<gene>
    <name evidence="5" type="ORF">C0068_17170</name>
</gene>
<dbReference type="InterPro" id="IPR036291">
    <property type="entry name" value="NAD(P)-bd_dom_sf"/>
</dbReference>